<comment type="caution">
    <text evidence="9">The sequence shown here is derived from an EMBL/GenBank/DDBJ whole genome shotgun (WGS) entry which is preliminary data.</text>
</comment>
<evidence type="ECO:0000256" key="2">
    <source>
        <dbReference type="ARBA" id="ARBA00012782"/>
    </source>
</evidence>
<dbReference type="Gene3D" id="3.20.20.140">
    <property type="entry name" value="Metal-dependent hydrolases"/>
    <property type="match status" value="1"/>
</dbReference>
<keyword evidence="10" id="KW-1185">Reference proteome</keyword>
<comment type="catalytic activity">
    <reaction evidence="5 6">
        <text>adenine + H2O + H(+) = hypoxanthine + NH4(+)</text>
        <dbReference type="Rhea" id="RHEA:23688"/>
        <dbReference type="ChEBI" id="CHEBI:15377"/>
        <dbReference type="ChEBI" id="CHEBI:15378"/>
        <dbReference type="ChEBI" id="CHEBI:16708"/>
        <dbReference type="ChEBI" id="CHEBI:17368"/>
        <dbReference type="ChEBI" id="CHEBI:28938"/>
        <dbReference type="EC" id="3.5.4.2"/>
    </reaction>
</comment>
<dbReference type="SUPFAM" id="SSF51556">
    <property type="entry name" value="Metallo-dependent hydrolases"/>
    <property type="match status" value="1"/>
</dbReference>
<evidence type="ECO:0000259" key="8">
    <source>
        <dbReference type="Pfam" id="PF13382"/>
    </source>
</evidence>
<evidence type="ECO:0000256" key="1">
    <source>
        <dbReference type="ARBA" id="ARBA00006773"/>
    </source>
</evidence>
<dbReference type="GO" id="GO:0000034">
    <property type="term" value="F:adenine deaminase activity"/>
    <property type="evidence" value="ECO:0007669"/>
    <property type="project" value="UniProtKB-UniRule"/>
</dbReference>
<evidence type="ECO:0000259" key="7">
    <source>
        <dbReference type="Pfam" id="PF01979"/>
    </source>
</evidence>
<keyword evidence="4 6" id="KW-0464">Manganese</keyword>
<name>A0A3N0ADU3_9ACTN</name>
<dbReference type="NCBIfam" id="TIGR01178">
    <property type="entry name" value="ade"/>
    <property type="match status" value="1"/>
</dbReference>
<dbReference type="EC" id="3.5.4.2" evidence="2 6"/>
<feature type="domain" description="Amidohydrolase-related" evidence="7">
    <location>
        <begin position="80"/>
        <end position="367"/>
    </location>
</feature>
<dbReference type="Pfam" id="PF13382">
    <property type="entry name" value="Adenine_deam_C"/>
    <property type="match status" value="1"/>
</dbReference>
<evidence type="ECO:0000313" key="9">
    <source>
        <dbReference type="EMBL" id="RNL19152.1"/>
    </source>
</evidence>
<evidence type="ECO:0000256" key="6">
    <source>
        <dbReference type="HAMAP-Rule" id="MF_01518"/>
    </source>
</evidence>
<dbReference type="AlphaFoldDB" id="A0A3N0ADU3"/>
<dbReference type="InterPro" id="IPR006680">
    <property type="entry name" value="Amidohydro-rel"/>
</dbReference>
<evidence type="ECO:0000256" key="3">
    <source>
        <dbReference type="ARBA" id="ARBA00022801"/>
    </source>
</evidence>
<dbReference type="InterPro" id="IPR032466">
    <property type="entry name" value="Metal_Hydrolase"/>
</dbReference>
<dbReference type="GO" id="GO:0006146">
    <property type="term" value="P:adenine catabolic process"/>
    <property type="evidence" value="ECO:0007669"/>
    <property type="project" value="InterPro"/>
</dbReference>
<comment type="cofactor">
    <cofactor evidence="6">
        <name>Mn(2+)</name>
        <dbReference type="ChEBI" id="CHEBI:29035"/>
    </cofactor>
</comment>
<dbReference type="PANTHER" id="PTHR11113">
    <property type="entry name" value="N-ACETYLGLUCOSAMINE-6-PHOSPHATE DEACETYLASE"/>
    <property type="match status" value="1"/>
</dbReference>
<dbReference type="InterPro" id="IPR011059">
    <property type="entry name" value="Metal-dep_hydrolase_composite"/>
</dbReference>
<dbReference type="SUPFAM" id="SSF51338">
    <property type="entry name" value="Composite domain of metallo-dependent hydrolases"/>
    <property type="match status" value="1"/>
</dbReference>
<keyword evidence="3 6" id="KW-0378">Hydrolase</keyword>
<dbReference type="Proteomes" id="UP000267368">
    <property type="component" value="Unassembled WGS sequence"/>
</dbReference>
<gene>
    <name evidence="6 9" type="primary">ade</name>
    <name evidence="9" type="ORF">DMP07_07340</name>
</gene>
<dbReference type="InterPro" id="IPR006679">
    <property type="entry name" value="Adenine_deam"/>
</dbReference>
<accession>A0A3N0ADU3</accession>
<dbReference type="Gene3D" id="2.30.40.10">
    <property type="entry name" value="Urease, subunit C, domain 1"/>
    <property type="match status" value="1"/>
</dbReference>
<evidence type="ECO:0000256" key="4">
    <source>
        <dbReference type="ARBA" id="ARBA00023211"/>
    </source>
</evidence>
<dbReference type="HAMAP" id="MF_01518">
    <property type="entry name" value="Adenine_deamin"/>
    <property type="match status" value="1"/>
</dbReference>
<proteinExistence type="inferred from homology"/>
<protein>
    <recommendedName>
        <fullName evidence="2 6">Adenine deaminase</fullName>
        <shortName evidence="6">Adenase</shortName>
        <shortName evidence="6">Adenine aminase</shortName>
        <ecNumber evidence="2 6">3.5.4.2</ecNumber>
    </recommendedName>
</protein>
<dbReference type="OrthoDB" id="9766983at2"/>
<feature type="domain" description="Adenine deaminase C-terminal" evidence="8">
    <location>
        <begin position="435"/>
        <end position="597"/>
    </location>
</feature>
<evidence type="ECO:0000313" key="10">
    <source>
        <dbReference type="Proteomes" id="UP000267368"/>
    </source>
</evidence>
<dbReference type="PANTHER" id="PTHR11113:SF2">
    <property type="entry name" value="ADENINE DEAMINASE"/>
    <property type="match status" value="1"/>
</dbReference>
<dbReference type="InterPro" id="IPR026912">
    <property type="entry name" value="Adenine_deam_C"/>
</dbReference>
<sequence>MINRFCKTPLWECSKTLADVALGRAPAETVVRNARLVNVNTREVIEGVDVAVSCGRIAYIGNAAHCIGDGTRVIEAAGRYLAPGFLDGHIHVESSMMGAAQYARAVVAHGTVGIYWDPHEVANVVGLAGVKAMVEDVRRTPLKAMVTTPSCVPAVPGFEDTGSAIGPDDIAESMTWDCVVGLGEMMNFPGVLSGDARPLDEIAATLKADGCVTGHYSVPETDRGLNAYISAGIRCCHESTRAEDALAKARLGQYAQLREGSAWRDLAQLAPAIADGAVDTRFFNLISDDTHPNTLVEYGHLDHILRRAVQEGIDALVALQMVTINTATCFHMEHELGSIAPGKCADMVLFSSLADFDISLVMIDGEVAAENGKATFEVEPFDYPAWMTDTMHVGEDIAADTFRIPAVAADGRAIESGAVRVRVMEALSGRVNNVERIVEMPVENGAIEADVERDVLKAFVFERHNATKTHGCGLVSGFGIKGAFAQTVAHDAHNLLVVGSNDEDMALAANTLIACGGGATAVRDGEVLGLVELPVAGLMSTRPLEDVAAQVAGLERAWEQMGCAMPSPFMTMALLSLACIPELRLTNRGLVDCRTFEFVPLVVDEIR</sequence>
<dbReference type="Pfam" id="PF01979">
    <property type="entry name" value="Amidohydro_1"/>
    <property type="match status" value="1"/>
</dbReference>
<dbReference type="RefSeq" id="WP_123198504.1">
    <property type="nucleotide sequence ID" value="NZ_QICB01000006.1"/>
</dbReference>
<dbReference type="EMBL" id="QICB01000006">
    <property type="protein sequence ID" value="RNL19152.1"/>
    <property type="molecule type" value="Genomic_DNA"/>
</dbReference>
<evidence type="ECO:0000256" key="5">
    <source>
        <dbReference type="ARBA" id="ARBA00047720"/>
    </source>
</evidence>
<comment type="similarity">
    <text evidence="1 6">Belongs to the metallo-dependent hydrolases superfamily. Adenine deaminase family.</text>
</comment>
<organism evidence="9 10">
    <name type="scientific">Slackia faecicanis</name>
    <dbReference type="NCBI Taxonomy" id="255723"/>
    <lineage>
        <taxon>Bacteria</taxon>
        <taxon>Bacillati</taxon>
        <taxon>Actinomycetota</taxon>
        <taxon>Coriobacteriia</taxon>
        <taxon>Eggerthellales</taxon>
        <taxon>Eggerthellaceae</taxon>
        <taxon>Slackia</taxon>
    </lineage>
</organism>
<reference evidence="10" key="1">
    <citation type="submission" date="2018-05" db="EMBL/GenBank/DDBJ databases">
        <title>Genome Sequencing of selected type strains of the family Eggerthellaceae.</title>
        <authorList>
            <person name="Danylec N."/>
            <person name="Stoll D.A."/>
            <person name="Doetsch A."/>
            <person name="Huch M."/>
        </authorList>
    </citation>
    <scope>NUCLEOTIDE SEQUENCE [LARGE SCALE GENOMIC DNA]</scope>
    <source>
        <strain evidence="10">DSM 17537</strain>
    </source>
</reference>